<keyword evidence="2" id="KW-1133">Transmembrane helix</keyword>
<name>A0A510L0U3_9FUSO</name>
<evidence type="ECO:0000313" key="4">
    <source>
        <dbReference type="Proteomes" id="UP000321944"/>
    </source>
</evidence>
<evidence type="ECO:0000256" key="1">
    <source>
        <dbReference type="SAM" id="MobiDB-lite"/>
    </source>
</evidence>
<gene>
    <name evidence="3" type="ORF">JMUB3936_2052</name>
</gene>
<dbReference type="OrthoDB" id="80820at2"/>
<evidence type="ECO:0000313" key="3">
    <source>
        <dbReference type="EMBL" id="BBM55745.1"/>
    </source>
</evidence>
<dbReference type="RefSeq" id="WP_147004384.1">
    <property type="nucleotide sequence ID" value="NZ_AP019841.1"/>
</dbReference>
<feature type="region of interest" description="Disordered" evidence="1">
    <location>
        <begin position="240"/>
        <end position="268"/>
    </location>
</feature>
<feature type="compositionally biased region" description="Low complexity" evidence="1">
    <location>
        <begin position="240"/>
        <end position="259"/>
    </location>
</feature>
<proteinExistence type="predicted"/>
<protein>
    <submittedName>
        <fullName evidence="3">Uncharacterized protein</fullName>
    </submittedName>
</protein>
<keyword evidence="2" id="KW-0472">Membrane</keyword>
<organism evidence="3 4">
    <name type="scientific">Leptotrichia wadei</name>
    <dbReference type="NCBI Taxonomy" id="157687"/>
    <lineage>
        <taxon>Bacteria</taxon>
        <taxon>Fusobacteriati</taxon>
        <taxon>Fusobacteriota</taxon>
        <taxon>Fusobacteriia</taxon>
        <taxon>Fusobacteriales</taxon>
        <taxon>Leptotrichiaceae</taxon>
        <taxon>Leptotrichia</taxon>
    </lineage>
</organism>
<feature type="transmembrane region" description="Helical" evidence="2">
    <location>
        <begin position="7"/>
        <end position="25"/>
    </location>
</feature>
<dbReference type="EMBL" id="AP019841">
    <property type="protein sequence ID" value="BBM55745.1"/>
    <property type="molecule type" value="Genomic_DNA"/>
</dbReference>
<sequence length="268" mass="31065">MNNKTNIRNLIFGIIMGLIAIFNIFEWTNFIIKYNKQNPKVSKVKNLKNKTNKHNNNNTENDIEYEVKSGYKYKKSNGESSTFTPRNLGYAESLLNNQVSYDSLREEYCRTVNEIVKVDNGIMPGTTKPFEEVTYTQVDDAYREHLQKIAQIRQVFNTIYGNDNNLENGAGCHYTGTHWNNANSQYKAKQFYDRSIIKYLNNHGYGIKNNASSTLKRKEKNLNNEREIEIERTIDETINQIDGTTNQIDQTQNNSSTNSDESDDEYSE</sequence>
<evidence type="ECO:0000256" key="2">
    <source>
        <dbReference type="SAM" id="Phobius"/>
    </source>
</evidence>
<dbReference type="Proteomes" id="UP000321944">
    <property type="component" value="Chromosome"/>
</dbReference>
<dbReference type="AlphaFoldDB" id="A0A510L0U3"/>
<accession>A0A510L0U3</accession>
<keyword evidence="2" id="KW-0812">Transmembrane</keyword>
<reference evidence="3 4" key="1">
    <citation type="submission" date="2019-07" db="EMBL/GenBank/DDBJ databases">
        <title>Complete Genome Sequence of Leptotrichia wadei Strain JMUB3936.</title>
        <authorList>
            <person name="Watanabe S."/>
            <person name="Cui L."/>
        </authorList>
    </citation>
    <scope>NUCLEOTIDE SEQUENCE [LARGE SCALE GENOMIC DNA]</scope>
    <source>
        <strain evidence="3 4">JMUB3936</strain>
    </source>
</reference>